<name>A0A2A6BVU6_PRIPA</name>
<reference evidence="2" key="2">
    <citation type="submission" date="2022-06" db="UniProtKB">
        <authorList>
            <consortium name="EnsemblMetazoa"/>
        </authorList>
    </citation>
    <scope>IDENTIFICATION</scope>
    <source>
        <strain evidence="2">PS312</strain>
    </source>
</reference>
<dbReference type="AlphaFoldDB" id="A0A2A6BVU6"/>
<reference evidence="3" key="1">
    <citation type="journal article" date="2008" name="Nat. Genet.">
        <title>The Pristionchus pacificus genome provides a unique perspective on nematode lifestyle and parasitism.</title>
        <authorList>
            <person name="Dieterich C."/>
            <person name="Clifton S.W."/>
            <person name="Schuster L.N."/>
            <person name="Chinwalla A."/>
            <person name="Delehaunty K."/>
            <person name="Dinkelacker I."/>
            <person name="Fulton L."/>
            <person name="Fulton R."/>
            <person name="Godfrey J."/>
            <person name="Minx P."/>
            <person name="Mitreva M."/>
            <person name="Roeseler W."/>
            <person name="Tian H."/>
            <person name="Witte H."/>
            <person name="Yang S.P."/>
            <person name="Wilson R.K."/>
            <person name="Sommer R.J."/>
        </authorList>
    </citation>
    <scope>NUCLEOTIDE SEQUENCE [LARGE SCALE GENOMIC DNA]</scope>
    <source>
        <strain evidence="3">PS312</strain>
    </source>
</reference>
<evidence type="ECO:0000313" key="2">
    <source>
        <dbReference type="EnsemblMetazoa" id="PPA13774.1"/>
    </source>
</evidence>
<accession>A0A2A6BVU6</accession>
<sequence length="603" mass="68448">MQHLCDKNDTQCSFIAIFAHSKLVEEGVSTVIYYGVTALEATVIILLASVAIPYTFLDAVRKVFERSFATARIFSYERETRLEISILSITATVILSAVFACVILFCISNPLIYACVSICFAIGVVCGITILCLHRTNSKRLERIVSWEARDLYTIGYKYQLLENLRAFKLLFSIGVYGSIGIIASVAAIAASICCYHFHIANIRVLFGALFEAVNATTILVVIIAGQHSQWMWSHTLLLRLATRLGCFKREHNAYDESHEMQAMRSIDLHFDRLCGKWNEKYDIFSQSRSSLPRACHVRRLNASETLYLIGYYGDSHYIVPGWNSALYYSFTLPELVLLLYNFIFTSFALNIVRKSAVFHKNLIAIAMFLFVHGYMHVTMRSVLILYQNNVIALDDANVNNVAHVVAFIASLLRNYQTLAIMQLFPITIAVTLLLINKRRFNRILLKYDLSTKYQLTENLRAFRFIEIIIVWGIIGTTSSNLILLFGATDRANCQFVSLCGAAYEIQSTLSYTLGVSACFLTQTEWRLQLMERLKKVSRRLRHLIFTVILGFESASSVSTSTTSKAQTTRLPPSLKTARKPEDEARIYFNDLARAWDAKFVNR</sequence>
<organism evidence="2 3">
    <name type="scientific">Pristionchus pacificus</name>
    <name type="common">Parasitic nematode worm</name>
    <dbReference type="NCBI Taxonomy" id="54126"/>
    <lineage>
        <taxon>Eukaryota</taxon>
        <taxon>Metazoa</taxon>
        <taxon>Ecdysozoa</taxon>
        <taxon>Nematoda</taxon>
        <taxon>Chromadorea</taxon>
        <taxon>Rhabditida</taxon>
        <taxon>Rhabditina</taxon>
        <taxon>Diplogasteromorpha</taxon>
        <taxon>Diplogasteroidea</taxon>
        <taxon>Neodiplogasteridae</taxon>
        <taxon>Pristionchus</taxon>
    </lineage>
</organism>
<dbReference type="GO" id="GO:0007606">
    <property type="term" value="P:sensory perception of chemical stimulus"/>
    <property type="evidence" value="ECO:0007669"/>
    <property type="project" value="InterPro"/>
</dbReference>
<evidence type="ECO:0000256" key="1">
    <source>
        <dbReference type="ARBA" id="ARBA00006803"/>
    </source>
</evidence>
<dbReference type="InterPro" id="IPR004151">
    <property type="entry name" value="7TM_GPCR_serpentine_rcpt_Sre"/>
</dbReference>
<dbReference type="Proteomes" id="UP000005239">
    <property type="component" value="Unassembled WGS sequence"/>
</dbReference>
<proteinExistence type="inferred from homology"/>
<keyword evidence="3" id="KW-1185">Reference proteome</keyword>
<dbReference type="PANTHER" id="PTHR23128">
    <property type="entry name" value="SERPENTINE RECEPTOR, CLASS E (EPSILON)-RELATED"/>
    <property type="match status" value="1"/>
</dbReference>
<evidence type="ECO:0000313" key="3">
    <source>
        <dbReference type="Proteomes" id="UP000005239"/>
    </source>
</evidence>
<dbReference type="PANTHER" id="PTHR23128:SF132">
    <property type="entry name" value="SERPENTINE RECEPTOR, CLASS E (EPSILON)-RELATED"/>
    <property type="match status" value="1"/>
</dbReference>
<comment type="similarity">
    <text evidence="1">Belongs to the nematode receptor-like protein sre family.</text>
</comment>
<dbReference type="Pfam" id="PF03125">
    <property type="entry name" value="Sre"/>
    <property type="match status" value="2"/>
</dbReference>
<dbReference type="GO" id="GO:0016020">
    <property type="term" value="C:membrane"/>
    <property type="evidence" value="ECO:0007669"/>
    <property type="project" value="InterPro"/>
</dbReference>
<gene>
    <name evidence="2" type="primary">WBGene00103328</name>
</gene>
<protein>
    <submittedName>
        <fullName evidence="2">G protein-coupled receptor</fullName>
    </submittedName>
</protein>
<accession>A0A8R1YCG2</accession>
<dbReference type="EnsemblMetazoa" id="PPA13774.1">
    <property type="protein sequence ID" value="PPA13774.1"/>
    <property type="gene ID" value="WBGene00103328"/>
</dbReference>